<evidence type="ECO:0000313" key="4">
    <source>
        <dbReference type="Proteomes" id="UP000036681"/>
    </source>
</evidence>
<feature type="signal peptide" evidence="2">
    <location>
        <begin position="1"/>
        <end position="22"/>
    </location>
</feature>
<keyword evidence="1" id="KW-0245">EGF-like domain</keyword>
<keyword evidence="4" id="KW-1185">Reference proteome</keyword>
<proteinExistence type="predicted"/>
<comment type="caution">
    <text evidence="1">Lacks conserved residue(s) required for the propagation of feature annotation.</text>
</comment>
<dbReference type="WBParaSite" id="ALUE_0000818101-mRNA-1">
    <property type="protein sequence ID" value="ALUE_0000818101-mRNA-1"/>
    <property type="gene ID" value="ALUE_0000818101"/>
</dbReference>
<name>A0A9J2PET8_ASCLU</name>
<dbReference type="InterPro" id="IPR000742">
    <property type="entry name" value="EGF"/>
</dbReference>
<feature type="chain" id="PRO_5039918490" evidence="2">
    <location>
        <begin position="23"/>
        <end position="211"/>
    </location>
</feature>
<dbReference type="PROSITE" id="PS01186">
    <property type="entry name" value="EGF_2"/>
    <property type="match status" value="1"/>
</dbReference>
<dbReference type="Pfam" id="PF23106">
    <property type="entry name" value="EGF_Teneurin"/>
    <property type="match status" value="1"/>
</dbReference>
<evidence type="ECO:0000259" key="3">
    <source>
        <dbReference type="PROSITE" id="PS50026"/>
    </source>
</evidence>
<reference evidence="5" key="1">
    <citation type="submission" date="2023-03" db="UniProtKB">
        <authorList>
            <consortium name="WormBaseParasite"/>
        </authorList>
    </citation>
    <scope>IDENTIFICATION</scope>
</reference>
<feature type="domain" description="EGF-like" evidence="3">
    <location>
        <begin position="126"/>
        <end position="162"/>
    </location>
</feature>
<dbReference type="PROSITE" id="PS50026">
    <property type="entry name" value="EGF_3"/>
    <property type="match status" value="1"/>
</dbReference>
<evidence type="ECO:0000256" key="2">
    <source>
        <dbReference type="SAM" id="SignalP"/>
    </source>
</evidence>
<dbReference type="AlphaFoldDB" id="A0A9J2PET8"/>
<feature type="disulfide bond" evidence="1">
    <location>
        <begin position="152"/>
        <end position="161"/>
    </location>
</feature>
<organism evidence="4 5">
    <name type="scientific">Ascaris lumbricoides</name>
    <name type="common">Giant roundworm</name>
    <dbReference type="NCBI Taxonomy" id="6252"/>
    <lineage>
        <taxon>Eukaryota</taxon>
        <taxon>Metazoa</taxon>
        <taxon>Ecdysozoa</taxon>
        <taxon>Nematoda</taxon>
        <taxon>Chromadorea</taxon>
        <taxon>Rhabditida</taxon>
        <taxon>Spirurina</taxon>
        <taxon>Ascaridomorpha</taxon>
        <taxon>Ascaridoidea</taxon>
        <taxon>Ascarididae</taxon>
        <taxon>Ascaris</taxon>
    </lineage>
</organism>
<keyword evidence="2" id="KW-0732">Signal</keyword>
<protein>
    <submittedName>
        <fullName evidence="5">EGF-like domain-containing protein</fullName>
    </submittedName>
</protein>
<dbReference type="Gene3D" id="2.10.25.10">
    <property type="entry name" value="Laminin"/>
    <property type="match status" value="1"/>
</dbReference>
<accession>A0A9J2PET8</accession>
<evidence type="ECO:0000313" key="5">
    <source>
        <dbReference type="WBParaSite" id="ALUE_0000818101-mRNA-1"/>
    </source>
</evidence>
<keyword evidence="1" id="KW-1015">Disulfide bond</keyword>
<dbReference type="PROSITE" id="PS00022">
    <property type="entry name" value="EGF_1"/>
    <property type="match status" value="1"/>
</dbReference>
<evidence type="ECO:0000256" key="1">
    <source>
        <dbReference type="PROSITE-ProRule" id="PRU00076"/>
    </source>
</evidence>
<dbReference type="Proteomes" id="UP000036681">
    <property type="component" value="Unplaced"/>
</dbReference>
<sequence>MILLLRMISVTALLLLYLCALAVCQQRHKDKDDAYVDLIALNLITEGCSPDSYYGYGIVDGSLEKCDKYEEAKSGGGEISAEYEEIKCRTLRVHGRMMDGKCECKAGWKGSYCNEYIGCPAGFSLYNSVCTPNACQHNGTIAIGSKQIECICQAPWDGRNCERLACWRMAPKGLSIRSFRVHSQTSMKDVGETLETDAAVQMNTMEITAIK</sequence>
<dbReference type="SUPFAM" id="SSF57196">
    <property type="entry name" value="EGF/Laminin"/>
    <property type="match status" value="1"/>
</dbReference>